<feature type="compositionally biased region" description="Low complexity" evidence="1">
    <location>
        <begin position="333"/>
        <end position="352"/>
    </location>
</feature>
<keyword evidence="3" id="KW-1185">Reference proteome</keyword>
<feature type="compositionally biased region" description="Polar residues" evidence="1">
    <location>
        <begin position="353"/>
        <end position="362"/>
    </location>
</feature>
<name>A0A2A9NC09_9AGAR</name>
<feature type="region of interest" description="Disordered" evidence="1">
    <location>
        <begin position="239"/>
        <end position="271"/>
    </location>
</feature>
<sequence length="528" mass="58048">MHTLSADSPNASKVEKARETSIYPKRQLSFITKGRCTSTFPSPPPVLQAKIQRHSQVVVPILQNAGNDNKNTCIPNNLGAKQHTPNQLCLFIVGFYQRGCYVRLDHCVKTDMMLPVMDILSKVSEMILHLQVRVVVKVSIKIGFRVEWAQRVMPSILKVLLYIRSFILNLFRNATACTKMYDEENQTHSPAAGTSTVTITTTHIPKPRYPSLQGSFTFLFTCLYLNSTQDFKRNRYGSHLRQQAPNQTTATDVNDPNYKTDQKPTNKRRVYSTKYLLRHGGTYVDNWNSPGCDLSDLYRGNGKRKGSSSLSPSPLLYSVNPPPASQSQPFRFSSLSPVLPTTTPPLLQGQSQSTRSSPFLSPVLQTQSPSLQTDITGLTQSILATFKPISYTNQSALSAVTSDFWDSPTSIVESSLFKVRERGGTLGSATVSSLTATICERPQEYSTGEYKIFSASPDTGLEPAAAFTVSSPPEYPFSFGLLGSSSGTVSGYEGTSLRERASILAINGEYSKTHSSQIVVSVSGFVNA</sequence>
<protein>
    <submittedName>
        <fullName evidence="2">Uncharacterized protein</fullName>
    </submittedName>
</protein>
<feature type="region of interest" description="Disordered" evidence="1">
    <location>
        <begin position="1"/>
        <end position="20"/>
    </location>
</feature>
<organism evidence="2 3">
    <name type="scientific">Amanita thiersii Skay4041</name>
    <dbReference type="NCBI Taxonomy" id="703135"/>
    <lineage>
        <taxon>Eukaryota</taxon>
        <taxon>Fungi</taxon>
        <taxon>Dikarya</taxon>
        <taxon>Basidiomycota</taxon>
        <taxon>Agaricomycotina</taxon>
        <taxon>Agaricomycetes</taxon>
        <taxon>Agaricomycetidae</taxon>
        <taxon>Agaricales</taxon>
        <taxon>Pluteineae</taxon>
        <taxon>Amanitaceae</taxon>
        <taxon>Amanita</taxon>
    </lineage>
</organism>
<proteinExistence type="predicted"/>
<dbReference type="OrthoDB" id="3067539at2759"/>
<dbReference type="Proteomes" id="UP000242287">
    <property type="component" value="Unassembled WGS sequence"/>
</dbReference>
<feature type="compositionally biased region" description="Polar residues" evidence="1">
    <location>
        <begin position="240"/>
        <end position="257"/>
    </location>
</feature>
<evidence type="ECO:0000313" key="3">
    <source>
        <dbReference type="Proteomes" id="UP000242287"/>
    </source>
</evidence>
<dbReference type="EMBL" id="KZ302289">
    <property type="protein sequence ID" value="PFH45797.1"/>
    <property type="molecule type" value="Genomic_DNA"/>
</dbReference>
<reference evidence="2 3" key="1">
    <citation type="submission" date="2014-02" db="EMBL/GenBank/DDBJ databases">
        <title>Transposable element dynamics among asymbiotic and ectomycorrhizal Amanita fungi.</title>
        <authorList>
            <consortium name="DOE Joint Genome Institute"/>
            <person name="Hess J."/>
            <person name="Skrede I."/>
            <person name="Wolfe B."/>
            <person name="LaButti K."/>
            <person name="Ohm R.A."/>
            <person name="Grigoriev I.V."/>
            <person name="Pringle A."/>
        </authorList>
    </citation>
    <scope>NUCLEOTIDE SEQUENCE [LARGE SCALE GENOMIC DNA]</scope>
    <source>
        <strain evidence="2 3">SKay4041</strain>
    </source>
</reference>
<accession>A0A2A9NC09</accession>
<dbReference type="AlphaFoldDB" id="A0A2A9NC09"/>
<evidence type="ECO:0000313" key="2">
    <source>
        <dbReference type="EMBL" id="PFH45797.1"/>
    </source>
</evidence>
<evidence type="ECO:0000256" key="1">
    <source>
        <dbReference type="SAM" id="MobiDB-lite"/>
    </source>
</evidence>
<feature type="compositionally biased region" description="Polar residues" evidence="1">
    <location>
        <begin position="1"/>
        <end position="11"/>
    </location>
</feature>
<feature type="region of interest" description="Disordered" evidence="1">
    <location>
        <begin position="301"/>
        <end position="362"/>
    </location>
</feature>
<feature type="compositionally biased region" description="Low complexity" evidence="1">
    <location>
        <begin position="307"/>
        <end position="319"/>
    </location>
</feature>
<gene>
    <name evidence="2" type="ORF">AMATHDRAFT_8653</name>
</gene>